<evidence type="ECO:0000313" key="1">
    <source>
        <dbReference type="EMBL" id="ETX08190.1"/>
    </source>
</evidence>
<comment type="caution">
    <text evidence="1">The sequence shown here is derived from an EMBL/GenBank/DDBJ whole genome shotgun (WGS) entry which is preliminary data.</text>
</comment>
<reference evidence="1 2" key="1">
    <citation type="journal article" date="2014" name="Nature">
        <title>An environmental bacterial taxon with a large and distinct metabolic repertoire.</title>
        <authorList>
            <person name="Wilson M.C."/>
            <person name="Mori T."/>
            <person name="Ruckert C."/>
            <person name="Uria A.R."/>
            <person name="Helf M.J."/>
            <person name="Takada K."/>
            <person name="Gernert C."/>
            <person name="Steffens U.A."/>
            <person name="Heycke N."/>
            <person name="Schmitt S."/>
            <person name="Rinke C."/>
            <person name="Helfrich E.J."/>
            <person name="Brachmann A.O."/>
            <person name="Gurgui C."/>
            <person name="Wakimoto T."/>
            <person name="Kracht M."/>
            <person name="Crusemann M."/>
            <person name="Hentschel U."/>
            <person name="Abe I."/>
            <person name="Matsunaga S."/>
            <person name="Kalinowski J."/>
            <person name="Takeyama H."/>
            <person name="Piel J."/>
        </authorList>
    </citation>
    <scope>NUCLEOTIDE SEQUENCE [LARGE SCALE GENOMIC DNA]</scope>
    <source>
        <strain evidence="2">TSY2</strain>
    </source>
</reference>
<accession>W4MDB8</accession>
<dbReference type="EMBL" id="AZHX01000279">
    <property type="protein sequence ID" value="ETX08190.1"/>
    <property type="molecule type" value="Genomic_DNA"/>
</dbReference>
<gene>
    <name evidence="1" type="ORF">ETSY2_06840</name>
</gene>
<keyword evidence="2" id="KW-1185">Reference proteome</keyword>
<dbReference type="AlphaFoldDB" id="W4MDB8"/>
<evidence type="ECO:0000313" key="2">
    <source>
        <dbReference type="Proteomes" id="UP000019140"/>
    </source>
</evidence>
<organism evidence="1 2">
    <name type="scientific">Candidatus Entotheonella gemina</name>
    <dbReference type="NCBI Taxonomy" id="1429439"/>
    <lineage>
        <taxon>Bacteria</taxon>
        <taxon>Pseudomonadati</taxon>
        <taxon>Nitrospinota/Tectimicrobiota group</taxon>
        <taxon>Candidatus Tectimicrobiota</taxon>
        <taxon>Candidatus Entotheonellia</taxon>
        <taxon>Candidatus Entotheonellales</taxon>
        <taxon>Candidatus Entotheonellaceae</taxon>
        <taxon>Candidatus Entotheonella</taxon>
    </lineage>
</organism>
<sequence length="109" mass="12681">MGIVTVPMYIKLRMNLQSKSRWGVIVRLIGGRSIGHHQNRLDIEHHGSAFYFYVMHTTKFCTLPNVFKHAIHNIISIIAQHNKCISVFPIEVLIHILIDFIVIVTKWYT</sequence>
<name>W4MDB8_9BACT</name>
<proteinExistence type="predicted"/>
<dbReference type="Proteomes" id="UP000019140">
    <property type="component" value="Unassembled WGS sequence"/>
</dbReference>
<protein>
    <submittedName>
        <fullName evidence="1">Uncharacterized protein</fullName>
    </submittedName>
</protein>
<dbReference type="HOGENOM" id="CLU_2179038_0_0_7"/>